<evidence type="ECO:0000256" key="3">
    <source>
        <dbReference type="ARBA" id="ARBA00023082"/>
    </source>
</evidence>
<dbReference type="InterPro" id="IPR013325">
    <property type="entry name" value="RNA_pol_sigma_r2"/>
</dbReference>
<evidence type="ECO:0000313" key="8">
    <source>
        <dbReference type="Proteomes" id="UP000578030"/>
    </source>
</evidence>
<dbReference type="EMBL" id="JABEQM010000003">
    <property type="protein sequence ID" value="MBB2200823.1"/>
    <property type="molecule type" value="Genomic_DNA"/>
</dbReference>
<dbReference type="PANTHER" id="PTHR43133">
    <property type="entry name" value="RNA POLYMERASE ECF-TYPE SIGMA FACTO"/>
    <property type="match status" value="1"/>
</dbReference>
<dbReference type="SUPFAM" id="SSF88946">
    <property type="entry name" value="Sigma2 domain of RNA polymerase sigma factors"/>
    <property type="match status" value="1"/>
</dbReference>
<dbReference type="PANTHER" id="PTHR43133:SF63">
    <property type="entry name" value="RNA POLYMERASE SIGMA FACTOR FECI-RELATED"/>
    <property type="match status" value="1"/>
</dbReference>
<name>A0A7W4K5U7_9PROT</name>
<dbReference type="InterPro" id="IPR007627">
    <property type="entry name" value="RNA_pol_sigma70_r2"/>
</dbReference>
<dbReference type="InterPro" id="IPR013249">
    <property type="entry name" value="RNA_pol_sigma70_r4_t2"/>
</dbReference>
<dbReference type="InterPro" id="IPR039425">
    <property type="entry name" value="RNA_pol_sigma-70-like"/>
</dbReference>
<evidence type="ECO:0000313" key="7">
    <source>
        <dbReference type="EMBL" id="MBB2200823.1"/>
    </source>
</evidence>
<sequence length="187" mass="21353">MVVQADRLEWIAKHILPHEPHLRMWLRGLSGIEVDDVVQETYAILIDADVVHIQSPRAYLFTVARNLALQHYRRAKIISIVALADFDAQSIMEDAPSVEEIVGARQDLKRLHATMAELPTKCREVLVLRRVEGWSQKQVARHLGISENVVEKQLARALRLLGRAFGRSRPAQNEMADREKAGRRSIR</sequence>
<comment type="similarity">
    <text evidence="1">Belongs to the sigma-70 factor family. ECF subfamily.</text>
</comment>
<keyword evidence="2" id="KW-0805">Transcription regulation</keyword>
<protein>
    <submittedName>
        <fullName evidence="7">RNA polymerase sigma factor</fullName>
    </submittedName>
</protein>
<dbReference type="InterPro" id="IPR013324">
    <property type="entry name" value="RNA_pol_sigma_r3/r4-like"/>
</dbReference>
<feature type="domain" description="RNA polymerase sigma-70 region 2" evidence="5">
    <location>
        <begin position="20"/>
        <end position="76"/>
    </location>
</feature>
<comment type="caution">
    <text evidence="7">The sequence shown here is derived from an EMBL/GenBank/DDBJ whole genome shotgun (WGS) entry which is preliminary data.</text>
</comment>
<dbReference type="Pfam" id="PF04542">
    <property type="entry name" value="Sigma70_r2"/>
    <property type="match status" value="1"/>
</dbReference>
<dbReference type="GO" id="GO:0003677">
    <property type="term" value="F:DNA binding"/>
    <property type="evidence" value="ECO:0007669"/>
    <property type="project" value="InterPro"/>
</dbReference>
<keyword evidence="4" id="KW-0804">Transcription</keyword>
<dbReference type="Gene3D" id="1.10.10.10">
    <property type="entry name" value="Winged helix-like DNA-binding domain superfamily/Winged helix DNA-binding domain"/>
    <property type="match status" value="1"/>
</dbReference>
<dbReference type="Pfam" id="PF08281">
    <property type="entry name" value="Sigma70_r4_2"/>
    <property type="match status" value="1"/>
</dbReference>
<proteinExistence type="inferred from homology"/>
<dbReference type="Gene3D" id="1.10.1740.10">
    <property type="match status" value="1"/>
</dbReference>
<organism evidence="7 8">
    <name type="scientific">Gluconacetobacter tumulisoli</name>
    <dbReference type="NCBI Taxonomy" id="1286189"/>
    <lineage>
        <taxon>Bacteria</taxon>
        <taxon>Pseudomonadati</taxon>
        <taxon>Pseudomonadota</taxon>
        <taxon>Alphaproteobacteria</taxon>
        <taxon>Acetobacterales</taxon>
        <taxon>Acetobacteraceae</taxon>
        <taxon>Gluconacetobacter</taxon>
    </lineage>
</organism>
<evidence type="ECO:0000256" key="4">
    <source>
        <dbReference type="ARBA" id="ARBA00023163"/>
    </source>
</evidence>
<reference evidence="7 8" key="1">
    <citation type="submission" date="2020-04" db="EMBL/GenBank/DDBJ databases">
        <title>Description of novel Gluconacetobacter.</title>
        <authorList>
            <person name="Sombolestani A."/>
        </authorList>
    </citation>
    <scope>NUCLEOTIDE SEQUENCE [LARGE SCALE GENOMIC DNA]</scope>
    <source>
        <strain evidence="7 8">LMG 27802</strain>
    </source>
</reference>
<evidence type="ECO:0000259" key="6">
    <source>
        <dbReference type="Pfam" id="PF08281"/>
    </source>
</evidence>
<dbReference type="GO" id="GO:0016987">
    <property type="term" value="F:sigma factor activity"/>
    <property type="evidence" value="ECO:0007669"/>
    <property type="project" value="UniProtKB-KW"/>
</dbReference>
<accession>A0A7W4K5U7</accession>
<feature type="domain" description="RNA polymerase sigma factor 70 region 4 type 2" evidence="6">
    <location>
        <begin position="109"/>
        <end position="161"/>
    </location>
</feature>
<keyword evidence="8" id="KW-1185">Reference proteome</keyword>
<dbReference type="InterPro" id="IPR014284">
    <property type="entry name" value="RNA_pol_sigma-70_dom"/>
</dbReference>
<dbReference type="Proteomes" id="UP000578030">
    <property type="component" value="Unassembled WGS sequence"/>
</dbReference>
<dbReference type="RefSeq" id="WP_182955111.1">
    <property type="nucleotide sequence ID" value="NZ_JABEQM010000003.1"/>
</dbReference>
<dbReference type="InterPro" id="IPR036388">
    <property type="entry name" value="WH-like_DNA-bd_sf"/>
</dbReference>
<evidence type="ECO:0000259" key="5">
    <source>
        <dbReference type="Pfam" id="PF04542"/>
    </source>
</evidence>
<keyword evidence="3" id="KW-0731">Sigma factor</keyword>
<gene>
    <name evidence="7" type="ORF">HLH28_04400</name>
</gene>
<dbReference type="CDD" id="cd06171">
    <property type="entry name" value="Sigma70_r4"/>
    <property type="match status" value="1"/>
</dbReference>
<evidence type="ECO:0000256" key="2">
    <source>
        <dbReference type="ARBA" id="ARBA00023015"/>
    </source>
</evidence>
<evidence type="ECO:0000256" key="1">
    <source>
        <dbReference type="ARBA" id="ARBA00010641"/>
    </source>
</evidence>
<dbReference type="GO" id="GO:0006352">
    <property type="term" value="P:DNA-templated transcription initiation"/>
    <property type="evidence" value="ECO:0007669"/>
    <property type="project" value="InterPro"/>
</dbReference>
<dbReference type="AlphaFoldDB" id="A0A7W4K5U7"/>
<dbReference type="SUPFAM" id="SSF88659">
    <property type="entry name" value="Sigma3 and sigma4 domains of RNA polymerase sigma factors"/>
    <property type="match status" value="1"/>
</dbReference>
<dbReference type="NCBIfam" id="TIGR02937">
    <property type="entry name" value="sigma70-ECF"/>
    <property type="match status" value="1"/>
</dbReference>